<dbReference type="GO" id="GO:0019867">
    <property type="term" value="C:outer membrane"/>
    <property type="evidence" value="ECO:0007669"/>
    <property type="project" value="InterPro"/>
</dbReference>
<accession>A0AAV9IMU7</accession>
<dbReference type="PANTHER" id="PTHR12815">
    <property type="entry name" value="SORTING AND ASSEMBLY MACHINERY SAMM50 PROTEIN FAMILY MEMBER"/>
    <property type="match status" value="1"/>
</dbReference>
<organism evidence="4 5">
    <name type="scientific">Galdieria yellowstonensis</name>
    <dbReference type="NCBI Taxonomy" id="3028027"/>
    <lineage>
        <taxon>Eukaryota</taxon>
        <taxon>Rhodophyta</taxon>
        <taxon>Bangiophyceae</taxon>
        <taxon>Galdieriales</taxon>
        <taxon>Galdieriaceae</taxon>
        <taxon>Galdieria</taxon>
    </lineage>
</organism>
<dbReference type="InterPro" id="IPR000184">
    <property type="entry name" value="Bac_surfAg_D15"/>
</dbReference>
<keyword evidence="2" id="KW-0472">Membrane</keyword>
<dbReference type="EMBL" id="JANCYU010000070">
    <property type="protein sequence ID" value="KAK4528837.1"/>
    <property type="molecule type" value="Genomic_DNA"/>
</dbReference>
<evidence type="ECO:0000259" key="3">
    <source>
        <dbReference type="Pfam" id="PF01103"/>
    </source>
</evidence>
<feature type="domain" description="Bacterial surface antigen (D15)" evidence="3">
    <location>
        <begin position="297"/>
        <end position="556"/>
    </location>
</feature>
<evidence type="ECO:0000313" key="4">
    <source>
        <dbReference type="EMBL" id="KAK4528837.1"/>
    </source>
</evidence>
<dbReference type="PANTHER" id="PTHR12815:SF42">
    <property type="entry name" value="BACTERIAL SURFACE ANTIGEN (D15) DOMAIN-CONTAINING PROTEIN"/>
    <property type="match status" value="1"/>
</dbReference>
<keyword evidence="5" id="KW-1185">Reference proteome</keyword>
<dbReference type="Gene3D" id="3.10.20.310">
    <property type="entry name" value="membrane protein fhac"/>
    <property type="match status" value="2"/>
</dbReference>
<dbReference type="InterPro" id="IPR039910">
    <property type="entry name" value="D15-like"/>
</dbReference>
<evidence type="ECO:0000313" key="5">
    <source>
        <dbReference type="Proteomes" id="UP001300502"/>
    </source>
</evidence>
<evidence type="ECO:0000256" key="2">
    <source>
        <dbReference type="ARBA" id="ARBA00023136"/>
    </source>
</evidence>
<proteinExistence type="predicted"/>
<dbReference type="Gene3D" id="2.40.160.50">
    <property type="entry name" value="membrane protein fhac: a member of the omp85/tpsb transporter family"/>
    <property type="match status" value="1"/>
</dbReference>
<gene>
    <name evidence="4" type="ORF">GAYE_SCF65G6784</name>
</gene>
<evidence type="ECO:0000256" key="1">
    <source>
        <dbReference type="ARBA" id="ARBA00004370"/>
    </source>
</evidence>
<dbReference type="Pfam" id="PF01103">
    <property type="entry name" value="Omp85"/>
    <property type="match status" value="1"/>
</dbReference>
<sequence length="573" mass="66327">MKPLESASISFTTCNIQVCYERRKVVCKQAVSSPGRKRRFPLSFRFTTRIFSRSYYDCGSGGDKPPTCHLGDSSFSDPEYFQSVLLAGFPLEDWINQWLKPKRPPDEEGFISKHDEQDRKVRKIIIKDSRVLNRDVVRRVVEPLYGKKLDPVLVKDVIATLNVWYEENGYKFSRIIKSGAFRNGELSFQAIEPSFAGIRLIYLDENREPCKGRTKSDTIEKALGMKRGQVFRWSDVYWERITELGLFDYVRAELELRDDSSVQVVLRVRERPYSRLEPGIGYGSGELFGELSFQDNNLFGRNQYLQFDFQKRQFQHSVLSLEFEDPRVGQLFGYRLKVYRDLDEKHSSSRRGFTVKLFSRLWKHIFVDLSSTLERVAPIGMRDIFQFYFDHNHNYRLGIISSTFTYDDRYPSKNVRSGQRLVIHLADAVPWNEDFTCFWKGSIQFAKYFKLLFGSTLVYGIVGKSASPDLPELEKHRLGGIGSLRGYSTGALGTATCSLQQSVELRFPLFPRVAGVCFYDCLDKTECWWRNPTRLGVSKGIGLRIAETIRLDYAWRQSDGSGMMHIGMLDPFF</sequence>
<comment type="caution">
    <text evidence="4">The sequence shown here is derived from an EMBL/GenBank/DDBJ whole genome shotgun (WGS) entry which is preliminary data.</text>
</comment>
<name>A0AAV9IMU7_9RHOD</name>
<dbReference type="AlphaFoldDB" id="A0AAV9IMU7"/>
<protein>
    <recommendedName>
        <fullName evidence="3">Bacterial surface antigen (D15) domain-containing protein</fullName>
    </recommendedName>
</protein>
<reference evidence="4 5" key="1">
    <citation type="submission" date="2022-07" db="EMBL/GenBank/DDBJ databases">
        <title>Genome-wide signatures of adaptation to extreme environments.</title>
        <authorList>
            <person name="Cho C.H."/>
            <person name="Yoon H.S."/>
        </authorList>
    </citation>
    <scope>NUCLEOTIDE SEQUENCE [LARGE SCALE GENOMIC DNA]</scope>
    <source>
        <strain evidence="4 5">108.79 E11</strain>
    </source>
</reference>
<dbReference type="Proteomes" id="UP001300502">
    <property type="component" value="Unassembled WGS sequence"/>
</dbReference>
<comment type="subcellular location">
    <subcellularLocation>
        <location evidence="1">Membrane</location>
    </subcellularLocation>
</comment>